<reference evidence="2" key="1">
    <citation type="submission" date="2014-11" db="EMBL/GenBank/DDBJ databases">
        <authorList>
            <person name="Otto D Thomas"/>
            <person name="Naeem Raeece"/>
        </authorList>
    </citation>
    <scope>NUCLEOTIDE SEQUENCE</scope>
</reference>
<feature type="region of interest" description="Disordered" evidence="1">
    <location>
        <begin position="567"/>
        <end position="667"/>
    </location>
</feature>
<feature type="compositionally biased region" description="Gly residues" evidence="1">
    <location>
        <begin position="593"/>
        <end position="602"/>
    </location>
</feature>
<feature type="compositionally biased region" description="Polar residues" evidence="1">
    <location>
        <begin position="54"/>
        <end position="71"/>
    </location>
</feature>
<proteinExistence type="predicted"/>
<evidence type="ECO:0000313" key="2">
    <source>
        <dbReference type="EMBL" id="CEM42724.1"/>
    </source>
</evidence>
<dbReference type="VEuPathDB" id="CryptoDB:Cvel_26979"/>
<feature type="region of interest" description="Disordered" evidence="1">
    <location>
        <begin position="1"/>
        <end position="221"/>
    </location>
</feature>
<feature type="compositionally biased region" description="Low complexity" evidence="1">
    <location>
        <begin position="183"/>
        <end position="199"/>
    </location>
</feature>
<feature type="compositionally biased region" description="Basic and acidic residues" evidence="1">
    <location>
        <begin position="782"/>
        <end position="792"/>
    </location>
</feature>
<dbReference type="AlphaFoldDB" id="A0A0G4HF99"/>
<feature type="compositionally biased region" description="Pro residues" evidence="1">
    <location>
        <begin position="154"/>
        <end position="166"/>
    </location>
</feature>
<feature type="compositionally biased region" description="Low complexity" evidence="1">
    <location>
        <begin position="123"/>
        <end position="135"/>
    </location>
</feature>
<feature type="compositionally biased region" description="Basic and acidic residues" evidence="1">
    <location>
        <begin position="89"/>
        <end position="101"/>
    </location>
</feature>
<feature type="compositionally biased region" description="Low complexity" evidence="1">
    <location>
        <begin position="950"/>
        <end position="961"/>
    </location>
</feature>
<feature type="compositionally biased region" description="Gly residues" evidence="1">
    <location>
        <begin position="208"/>
        <end position="220"/>
    </location>
</feature>
<feature type="compositionally biased region" description="Low complexity" evidence="1">
    <location>
        <begin position="43"/>
        <end position="53"/>
    </location>
</feature>
<feature type="region of interest" description="Disordered" evidence="1">
    <location>
        <begin position="377"/>
        <end position="496"/>
    </location>
</feature>
<sequence>MALGETAPPSPPLAVIPEREPSDTSAGPRGNGHKETGVPPAFSSSSSSNSGSGQETRQNGSSVSALPSSPTRIMKQEEAARGGSAAASAHRERGRDEDTRMQDVSGDRGGVTVPLSVHPQHQSSADYPAAAAASSGTPFHHHGGGQGGPFAHQHPPPQPNGHPPPHLLHAHAAGGGGAVPFHSMYPQPQQQQVSDQMYMDPDHQSVHGPGGDPNGYGGSGHFQLIDLLPPGVADVRNRLHEGHDWFGDGLPPWIPLGDEGRRAVRKGIAEVLRGPHAALGRELIKEMIPTGAWADAQVPVLGQLAIRMGHYKLLVETTAAFMERYLAHGGTGGNMNVKEGETGDGMGVHGGMGLGAMPEMEERNPHITQMQMQMRAGRDGNSIPGPGAENSASASSASSSSSSSSAGAIRDPDPSGRGPGMNGVGLKKRARGGAGGGEDSSVGVGESIDGSRGGKRLQTTGQTDVEEEVHMGGEGDVYGSHVHSHGMPGPLQHGEVGGPLSGVGGMGMGLGPAGEWMMIEGGQEETPRSFALQLTAIGGVEGGGVSVGSAGRGELLCLSPGFRPSSPLQYQQGGVPMHHHASHGLSPHSHSGGRSGRGGGAIRGRRGGRGGGTGGSGPSSAGVLNGPPGGASSSSSSSSSTPDGNAVRGGNANADAPPLQVPIPHASERDGDALFDLNLGLGHAHNSQLGPISMPLHGHITPSTTLHRQMQMQMVPVWPHAVSSQAPLSSLDGGTGPHAMEFGFSERGGDMDMGTVPSGLDGHPELTALSAGGEGEGEEEEGPPRVGREGLRPRQQRQKQSQEHSGGVSSPSVNGGSRVGGKRGRGQTSMSILSPASDILPSGGLTDFLSPVNGLPPSHPFPSASPSSPHEALAQAVSSSSSSPRRPRRGGGEQGEGAQGGAAFASASPSRGPGNSKEIEGAGGPASRTRSHDASSDPPHGGGQGTRPSQQAQGGRGAQVQEETEVRSGHGESLSGGSRGTRGGRGGRGGRAGGASSTSHTHAQGSHSVSSSQQQRQQPSSPSPSALTTGDEGAGRRVTRASRRQAA</sequence>
<feature type="compositionally biased region" description="Low complexity" evidence="1">
    <location>
        <begin position="583"/>
        <end position="592"/>
    </location>
</feature>
<feature type="compositionally biased region" description="Low complexity" evidence="1">
    <location>
        <begin position="994"/>
        <end position="1025"/>
    </location>
</feature>
<feature type="compositionally biased region" description="Low complexity" evidence="1">
    <location>
        <begin position="805"/>
        <end position="816"/>
    </location>
</feature>
<feature type="region of interest" description="Disordered" evidence="1">
    <location>
        <begin position="745"/>
        <end position="1047"/>
    </location>
</feature>
<evidence type="ECO:0000256" key="1">
    <source>
        <dbReference type="SAM" id="MobiDB-lite"/>
    </source>
</evidence>
<feature type="compositionally biased region" description="Low complexity" evidence="1">
    <location>
        <begin position="391"/>
        <end position="406"/>
    </location>
</feature>
<accession>A0A0G4HF99</accession>
<name>A0A0G4HF99_9ALVE</name>
<protein>
    <submittedName>
        <fullName evidence="2">Uncharacterized protein</fullName>
    </submittedName>
</protein>
<feature type="compositionally biased region" description="Gly residues" evidence="1">
    <location>
        <begin position="977"/>
        <end position="993"/>
    </location>
</feature>
<dbReference type="EMBL" id="CDMZ01002518">
    <property type="protein sequence ID" value="CEM42724.1"/>
    <property type="molecule type" value="Genomic_DNA"/>
</dbReference>
<gene>
    <name evidence="2" type="ORF">Cvel_26979</name>
</gene>
<feature type="compositionally biased region" description="Low complexity" evidence="1">
    <location>
        <begin position="901"/>
        <end position="914"/>
    </location>
</feature>
<feature type="compositionally biased region" description="Basic residues" evidence="1">
    <location>
        <begin position="1037"/>
        <end position="1047"/>
    </location>
</feature>
<organism evidence="2">
    <name type="scientific">Chromera velia CCMP2878</name>
    <dbReference type="NCBI Taxonomy" id="1169474"/>
    <lineage>
        <taxon>Eukaryota</taxon>
        <taxon>Sar</taxon>
        <taxon>Alveolata</taxon>
        <taxon>Colpodellida</taxon>
        <taxon>Chromeraceae</taxon>
        <taxon>Chromera</taxon>
    </lineage>
</organism>